<keyword evidence="3" id="KW-1185">Reference proteome</keyword>
<organism evidence="2 3">
    <name type="scientific">Phytophthora aleatoria</name>
    <dbReference type="NCBI Taxonomy" id="2496075"/>
    <lineage>
        <taxon>Eukaryota</taxon>
        <taxon>Sar</taxon>
        <taxon>Stramenopiles</taxon>
        <taxon>Oomycota</taxon>
        <taxon>Peronosporomycetes</taxon>
        <taxon>Peronosporales</taxon>
        <taxon>Peronosporaceae</taxon>
        <taxon>Phytophthora</taxon>
    </lineage>
</organism>
<accession>A0A8J5J441</accession>
<dbReference type="AlphaFoldDB" id="A0A8J5J441"/>
<protein>
    <submittedName>
        <fullName evidence="2">Uncharacterized protein</fullName>
    </submittedName>
</protein>
<dbReference type="Proteomes" id="UP000709295">
    <property type="component" value="Unassembled WGS sequence"/>
</dbReference>
<evidence type="ECO:0000313" key="3">
    <source>
        <dbReference type="Proteomes" id="UP000709295"/>
    </source>
</evidence>
<dbReference type="EMBL" id="JAENGY010000034">
    <property type="protein sequence ID" value="KAG6976332.1"/>
    <property type="molecule type" value="Genomic_DNA"/>
</dbReference>
<reference evidence="2" key="1">
    <citation type="submission" date="2021-01" db="EMBL/GenBank/DDBJ databases">
        <title>Phytophthora aleatoria, a newly-described species from Pinus radiata is distinct from Phytophthora cactorum isolates based on comparative genomics.</title>
        <authorList>
            <person name="Mcdougal R."/>
            <person name="Panda P."/>
            <person name="Williams N."/>
            <person name="Studholme D.J."/>
        </authorList>
    </citation>
    <scope>NUCLEOTIDE SEQUENCE</scope>
    <source>
        <strain evidence="2">NZFS 4037</strain>
    </source>
</reference>
<comment type="caution">
    <text evidence="2">The sequence shown here is derived from an EMBL/GenBank/DDBJ whole genome shotgun (WGS) entry which is preliminary data.</text>
</comment>
<sequence>MVSNLSARGVPEPARQDGKHTRRNGGAALRYECSRRQRYECRGINSNCSNRALPGCGRPLLSGIE</sequence>
<evidence type="ECO:0000313" key="2">
    <source>
        <dbReference type="EMBL" id="KAG6976332.1"/>
    </source>
</evidence>
<name>A0A8J5J441_9STRA</name>
<proteinExistence type="predicted"/>
<evidence type="ECO:0000256" key="1">
    <source>
        <dbReference type="SAM" id="MobiDB-lite"/>
    </source>
</evidence>
<gene>
    <name evidence="2" type="ORF">JG688_00001492</name>
</gene>
<feature type="region of interest" description="Disordered" evidence="1">
    <location>
        <begin position="1"/>
        <end position="26"/>
    </location>
</feature>